<feature type="chain" id="PRO_5020378177" evidence="1">
    <location>
        <begin position="23"/>
        <end position="812"/>
    </location>
</feature>
<dbReference type="SMART" id="SM00710">
    <property type="entry name" value="PbH1"/>
    <property type="match status" value="7"/>
</dbReference>
<dbReference type="OrthoDB" id="5931607at2"/>
<sequence length="812" mass="81564">MSRHPIWSLLLAGIAVAAPAAADTYCVGSTAELAAALQQAKGNGADDAIHLLTGTYAITALDVDVTDAHALQLEGGYASCAANPVPRPADTVLDGQAAAGSFVRIRNYGGALGVRGLSFTRLKPPAGTHAITLGVNAYDDLLTASNLDVGANAVAGINDSILQLNATGGLVLRDSIVHDNANAAAAVKIGALYPENPVMVVNNTITANAGPGLVFSAYALTPAALYNNILWNNGTLDLVLANVPSSPPPLAMNNTWLNCSGCDWLSAASANNLTSNPNLTTSEPKYRLGTPSPAINSGMPVPLVIGDVDAAGAQRVQGSAPDRGAYETSNDDLGASTWLVTSISDDPGNLFGLRHAILAANASGKPSRIRFHFSSCPQLLPIASPLPPIQVPLLVDGYWDPASHPNTQAPLADGAIPFDAELCAILVGSGSPLPETAFSIAPGAGPGVHVEVRGLRIMNFRTAIALNAGNGHWIHGNAFVGGLLGTVGNGVALDMTAGVGNVIGGPAAADVNLVGGSSTGPAIRISGVAAIPTASSQVTVMNNNIGADPSGVGSTVFANAFGGIQLLDTLQATVARNWIVANGGDGVTIDRSDYARVQSNAIGSAVVAGFGNAGAGVRVTHGARGAWIGAISPGGEVGGNTITANAGAGVWIDPDAGTYDQVAGNAIWDNGGLAIDLGAPGPTPNAGDENSGPNGLLHKPELSGAVASGASMRLSGHISTAPDTYRYISIYASTRCGGDARLPLGLWVAQADANGSIDFAADVPPPPFGNAWITATAHGYTAGGTATSEISNSVFYRGADGVFANGFDGGCG</sequence>
<feature type="signal peptide" evidence="1">
    <location>
        <begin position="1"/>
        <end position="22"/>
    </location>
</feature>
<keyword evidence="3" id="KW-1185">Reference proteome</keyword>
<organism evidence="2 3">
    <name type="scientific">Dokdonella fugitiva</name>
    <dbReference type="NCBI Taxonomy" id="328517"/>
    <lineage>
        <taxon>Bacteria</taxon>
        <taxon>Pseudomonadati</taxon>
        <taxon>Pseudomonadota</taxon>
        <taxon>Gammaproteobacteria</taxon>
        <taxon>Lysobacterales</taxon>
        <taxon>Rhodanobacteraceae</taxon>
        <taxon>Dokdonella</taxon>
    </lineage>
</organism>
<reference evidence="2 3" key="1">
    <citation type="journal article" date="2015" name="Stand. Genomic Sci.">
        <title>Genomic Encyclopedia of Bacterial and Archaeal Type Strains, Phase III: the genomes of soil and plant-associated and newly described type strains.</title>
        <authorList>
            <person name="Whitman W.B."/>
            <person name="Woyke T."/>
            <person name="Klenk H.P."/>
            <person name="Zhou Y."/>
            <person name="Lilburn T.G."/>
            <person name="Beck B.J."/>
            <person name="De Vos P."/>
            <person name="Vandamme P."/>
            <person name="Eisen J.A."/>
            <person name="Garrity G."/>
            <person name="Hugenholtz P."/>
            <person name="Kyrpides N.C."/>
        </authorList>
    </citation>
    <scope>NUCLEOTIDE SEQUENCE [LARGE SCALE GENOMIC DNA]</scope>
    <source>
        <strain evidence="2 3">A3</strain>
    </source>
</reference>
<evidence type="ECO:0000256" key="1">
    <source>
        <dbReference type="SAM" id="SignalP"/>
    </source>
</evidence>
<dbReference type="Proteomes" id="UP000294862">
    <property type="component" value="Unassembled WGS sequence"/>
</dbReference>
<name>A0A4R2IFU0_9GAMM</name>
<dbReference type="InterPro" id="IPR011050">
    <property type="entry name" value="Pectin_lyase_fold/virulence"/>
</dbReference>
<dbReference type="AlphaFoldDB" id="A0A4R2IFU0"/>
<keyword evidence="2" id="KW-0456">Lyase</keyword>
<dbReference type="InterPro" id="IPR012334">
    <property type="entry name" value="Pectin_lyas_fold"/>
</dbReference>
<accession>A0A4R2IFU0</accession>
<dbReference type="RefSeq" id="WP_131993390.1">
    <property type="nucleotide sequence ID" value="NZ_SLWQ01000001.1"/>
</dbReference>
<dbReference type="SUPFAM" id="SSF51126">
    <property type="entry name" value="Pectin lyase-like"/>
    <property type="match status" value="2"/>
</dbReference>
<dbReference type="InterPro" id="IPR006626">
    <property type="entry name" value="PbH1"/>
</dbReference>
<comment type="caution">
    <text evidence="2">The sequence shown here is derived from an EMBL/GenBank/DDBJ whole genome shotgun (WGS) entry which is preliminary data.</text>
</comment>
<gene>
    <name evidence="2" type="ORF">EV148_101668</name>
</gene>
<dbReference type="GO" id="GO:0016829">
    <property type="term" value="F:lyase activity"/>
    <property type="evidence" value="ECO:0007669"/>
    <property type="project" value="UniProtKB-KW"/>
</dbReference>
<proteinExistence type="predicted"/>
<dbReference type="InterPro" id="IPR059226">
    <property type="entry name" value="Choice_anch_Q_dom"/>
</dbReference>
<evidence type="ECO:0000313" key="2">
    <source>
        <dbReference type="EMBL" id="TCO43247.1"/>
    </source>
</evidence>
<evidence type="ECO:0000313" key="3">
    <source>
        <dbReference type="Proteomes" id="UP000294862"/>
    </source>
</evidence>
<keyword evidence="1" id="KW-0732">Signal</keyword>
<dbReference type="NCBIfam" id="NF041518">
    <property type="entry name" value="choice_anch_Q"/>
    <property type="match status" value="1"/>
</dbReference>
<dbReference type="Gene3D" id="2.160.20.10">
    <property type="entry name" value="Single-stranded right-handed beta-helix, Pectin lyase-like"/>
    <property type="match status" value="2"/>
</dbReference>
<dbReference type="EMBL" id="SLWQ01000001">
    <property type="protein sequence ID" value="TCO43247.1"/>
    <property type="molecule type" value="Genomic_DNA"/>
</dbReference>
<protein>
    <submittedName>
        <fullName evidence="2">Parallel beta helix pectate lyase-like protein</fullName>
    </submittedName>
</protein>